<dbReference type="EMBL" id="QMDY01000001">
    <property type="protein sequence ID" value="KAB7519855.1"/>
    <property type="molecule type" value="Genomic_DNA"/>
</dbReference>
<dbReference type="SUPFAM" id="SSF56024">
    <property type="entry name" value="Phospholipase D/nuclease"/>
    <property type="match status" value="1"/>
</dbReference>
<dbReference type="Proteomes" id="UP000326207">
    <property type="component" value="Unassembled WGS sequence"/>
</dbReference>
<dbReference type="Pfam" id="PF01978">
    <property type="entry name" value="TrmB"/>
    <property type="match status" value="1"/>
</dbReference>
<dbReference type="InterPro" id="IPR002831">
    <property type="entry name" value="Tscrpt_reg_TrmB_N"/>
</dbReference>
<dbReference type="InterPro" id="IPR036388">
    <property type="entry name" value="WH-like_DNA-bd_sf"/>
</dbReference>
<reference evidence="3 4" key="1">
    <citation type="submission" date="2019-10" db="EMBL/GenBank/DDBJ databases">
        <title>Unraveling microbial dark matter from salterns through culturing: the case of the genus Halosegnis.</title>
        <authorList>
            <person name="Duran-Viseras A."/>
            <person name="Andrei A.-S."/>
            <person name="Vera-Gargallo B."/>
            <person name="Ghai R."/>
            <person name="Sanchez-Porro C."/>
            <person name="Ventosa A."/>
        </authorList>
    </citation>
    <scope>NUCLEOTIDE SEQUENCE [LARGE SCALE GENOMIC DNA]</scope>
    <source>
        <strain evidence="3 4">F19-13</strain>
    </source>
</reference>
<name>A0A5N5UQT8_9EURY</name>
<dbReference type="Gene3D" id="1.10.10.10">
    <property type="entry name" value="Winged helix-like DNA-binding domain superfamily/Winged helix DNA-binding domain"/>
    <property type="match status" value="1"/>
</dbReference>
<evidence type="ECO:0000259" key="2">
    <source>
        <dbReference type="Pfam" id="PF24217"/>
    </source>
</evidence>
<evidence type="ECO:0000259" key="1">
    <source>
        <dbReference type="Pfam" id="PF01978"/>
    </source>
</evidence>
<accession>A0A5N5UQT8</accession>
<sequence>MATLRDLGLSDYEERAYRSLLDAGPTTAKELSATSDVPMGRIYDVLNSLDQQSLVRSQTASRPKKYAPVEPQTALNRLLDAKKSELAAQREQYESIVGELQGELETTDTPDETFWTAAVGTEETAELLVERLGSASEEIVMCLSSQTPQLFDIDRYGETVLDELVAALDRGATVRLLLRRNLVPALPEAIGVRYRESLSDHDRFQVRTSDDITGTFTFVDAVETVVEVPHPLDRSATFGVIDLTDREFAGSLADTFEPRWTEADPLSI</sequence>
<protein>
    <submittedName>
        <fullName evidence="3">TrmB family transcriptional regulator</fullName>
    </submittedName>
</protein>
<dbReference type="InterPro" id="IPR055859">
    <property type="entry name" value="DUF7436"/>
</dbReference>
<feature type="domain" description="DUF7436" evidence="2">
    <location>
        <begin position="111"/>
        <end position="266"/>
    </location>
</feature>
<evidence type="ECO:0000313" key="3">
    <source>
        <dbReference type="EMBL" id="KAB7519855.1"/>
    </source>
</evidence>
<comment type="caution">
    <text evidence="3">The sequence shown here is derived from an EMBL/GenBank/DDBJ whole genome shotgun (WGS) entry which is preliminary data.</text>
</comment>
<gene>
    <name evidence="3" type="ORF">DP108_00965</name>
</gene>
<dbReference type="RefSeq" id="WP_152155920.1">
    <property type="nucleotide sequence ID" value="NZ_QMDY01000001.1"/>
</dbReference>
<dbReference type="InterPro" id="IPR036390">
    <property type="entry name" value="WH_DNA-bd_sf"/>
</dbReference>
<evidence type="ECO:0000313" key="4">
    <source>
        <dbReference type="Proteomes" id="UP000326207"/>
    </source>
</evidence>
<feature type="domain" description="Transcription regulator TrmB N-terminal" evidence="1">
    <location>
        <begin position="4"/>
        <end position="71"/>
    </location>
</feature>
<proteinExistence type="predicted"/>
<dbReference type="Pfam" id="PF24217">
    <property type="entry name" value="DUF7436"/>
    <property type="match status" value="1"/>
</dbReference>
<dbReference type="PANTHER" id="PTHR34293:SF1">
    <property type="entry name" value="HTH-TYPE TRANSCRIPTIONAL REGULATOR TRMBL2"/>
    <property type="match status" value="1"/>
</dbReference>
<dbReference type="InterPro" id="IPR051797">
    <property type="entry name" value="TrmB-like"/>
</dbReference>
<dbReference type="PANTHER" id="PTHR34293">
    <property type="entry name" value="HTH-TYPE TRANSCRIPTIONAL REGULATOR TRMBL2"/>
    <property type="match status" value="1"/>
</dbReference>
<dbReference type="AlphaFoldDB" id="A0A5N5UQT8"/>
<dbReference type="SUPFAM" id="SSF46785">
    <property type="entry name" value="Winged helix' DNA-binding domain"/>
    <property type="match status" value="1"/>
</dbReference>
<organism evidence="3 4">
    <name type="scientific">Halosegnis rubeus</name>
    <dbReference type="NCBI Taxonomy" id="2212850"/>
    <lineage>
        <taxon>Archaea</taxon>
        <taxon>Methanobacteriati</taxon>
        <taxon>Methanobacteriota</taxon>
        <taxon>Stenosarchaea group</taxon>
        <taxon>Halobacteria</taxon>
        <taxon>Halobacteriales</taxon>
        <taxon>Natronomonadaceae</taxon>
        <taxon>Halosegnis</taxon>
    </lineage>
</organism>